<dbReference type="CDD" id="cd00431">
    <property type="entry name" value="cysteine_hydrolases"/>
    <property type="match status" value="1"/>
</dbReference>
<evidence type="ECO:0000259" key="2">
    <source>
        <dbReference type="Pfam" id="PF00857"/>
    </source>
</evidence>
<keyword evidence="1 3" id="KW-0378">Hydrolase</keyword>
<dbReference type="InterPro" id="IPR050272">
    <property type="entry name" value="Isochorismatase-like_hydrls"/>
</dbReference>
<reference evidence="3" key="1">
    <citation type="submission" date="2020-12" db="EMBL/GenBank/DDBJ databases">
        <title>Geomonas sp. Red875, isolated from river sediment.</title>
        <authorList>
            <person name="Xu Z."/>
            <person name="Zhang Z."/>
            <person name="Masuda Y."/>
            <person name="Itoh H."/>
            <person name="Senoo K."/>
        </authorList>
    </citation>
    <scope>NUCLEOTIDE SEQUENCE</scope>
    <source>
        <strain evidence="3">Red875</strain>
    </source>
</reference>
<dbReference type="Gene3D" id="3.40.50.850">
    <property type="entry name" value="Isochorismatase-like"/>
    <property type="match status" value="1"/>
</dbReference>
<sequence length="188" mass="20664">MKLDPQKTAFLTLDIQNGIVAMAPNAEAAVTSATKAVNFAREKGFLVIHVGLGFSEGHPEIPDFESPFLMVKQNNLFVKGTPSAEFHSGILEPGDPIVYKQRVGAFSENHLDLMLRARGIDHLVLFGISTSGIVLSTLRRAFDLDYRSIILKDACFDADQEVHRVLTEKVFPRQAIVTTVAELTEEGP</sequence>
<dbReference type="RefSeq" id="WP_199386079.1">
    <property type="nucleotide sequence ID" value="NZ_JAEMHM010000020.1"/>
</dbReference>
<dbReference type="Pfam" id="PF00857">
    <property type="entry name" value="Isochorismatase"/>
    <property type="match status" value="1"/>
</dbReference>
<evidence type="ECO:0000313" key="4">
    <source>
        <dbReference type="Proteomes" id="UP000636888"/>
    </source>
</evidence>
<feature type="domain" description="Isochorismatase-like" evidence="2">
    <location>
        <begin position="8"/>
        <end position="182"/>
    </location>
</feature>
<dbReference type="SUPFAM" id="SSF52499">
    <property type="entry name" value="Isochorismatase-like hydrolases"/>
    <property type="match status" value="1"/>
</dbReference>
<protein>
    <submittedName>
        <fullName evidence="3">Cysteine hydrolase</fullName>
    </submittedName>
</protein>
<dbReference type="EMBL" id="JAEMHM010000020">
    <property type="protein sequence ID" value="MBJ6727168.1"/>
    <property type="molecule type" value="Genomic_DNA"/>
</dbReference>
<name>A0A8J7M243_9BACT</name>
<proteinExistence type="predicted"/>
<gene>
    <name evidence="3" type="ORF">JFN93_20850</name>
</gene>
<accession>A0A8J7M243</accession>
<dbReference type="InterPro" id="IPR036380">
    <property type="entry name" value="Isochorismatase-like_sf"/>
</dbReference>
<organism evidence="3 4">
    <name type="scientific">Geomesophilobacter sediminis</name>
    <dbReference type="NCBI Taxonomy" id="2798584"/>
    <lineage>
        <taxon>Bacteria</taxon>
        <taxon>Pseudomonadati</taxon>
        <taxon>Thermodesulfobacteriota</taxon>
        <taxon>Desulfuromonadia</taxon>
        <taxon>Geobacterales</taxon>
        <taxon>Geobacteraceae</taxon>
        <taxon>Geomesophilobacter</taxon>
    </lineage>
</organism>
<dbReference type="InterPro" id="IPR000868">
    <property type="entry name" value="Isochorismatase-like_dom"/>
</dbReference>
<dbReference type="PANTHER" id="PTHR43540:SF1">
    <property type="entry name" value="ISOCHORISMATASE HYDROLASE"/>
    <property type="match status" value="1"/>
</dbReference>
<dbReference type="AlphaFoldDB" id="A0A8J7M243"/>
<dbReference type="PANTHER" id="PTHR43540">
    <property type="entry name" value="PEROXYUREIDOACRYLATE/UREIDOACRYLATE AMIDOHYDROLASE-RELATED"/>
    <property type="match status" value="1"/>
</dbReference>
<dbReference type="GO" id="GO:0016787">
    <property type="term" value="F:hydrolase activity"/>
    <property type="evidence" value="ECO:0007669"/>
    <property type="project" value="UniProtKB-KW"/>
</dbReference>
<evidence type="ECO:0000256" key="1">
    <source>
        <dbReference type="ARBA" id="ARBA00022801"/>
    </source>
</evidence>
<keyword evidence="4" id="KW-1185">Reference proteome</keyword>
<dbReference type="Proteomes" id="UP000636888">
    <property type="component" value="Unassembled WGS sequence"/>
</dbReference>
<evidence type="ECO:0000313" key="3">
    <source>
        <dbReference type="EMBL" id="MBJ6727168.1"/>
    </source>
</evidence>
<comment type="caution">
    <text evidence="3">The sequence shown here is derived from an EMBL/GenBank/DDBJ whole genome shotgun (WGS) entry which is preliminary data.</text>
</comment>